<dbReference type="Pfam" id="PF03484">
    <property type="entry name" value="B5"/>
    <property type="match status" value="1"/>
</dbReference>
<dbReference type="Pfam" id="PF03483">
    <property type="entry name" value="B3_4"/>
    <property type="match status" value="1"/>
</dbReference>
<evidence type="ECO:0000256" key="2">
    <source>
        <dbReference type="ARBA" id="ARBA00008653"/>
    </source>
</evidence>
<evidence type="ECO:0000256" key="14">
    <source>
        <dbReference type="ARBA" id="ARBA00049255"/>
    </source>
</evidence>
<gene>
    <name evidence="15" type="primary">pheT</name>
    <name evidence="20" type="ORF">HNQ37_000280</name>
</gene>
<dbReference type="InterPro" id="IPR005146">
    <property type="entry name" value="B3/B4_tRNA-bd"/>
</dbReference>
<evidence type="ECO:0000256" key="9">
    <source>
        <dbReference type="ARBA" id="ARBA00022840"/>
    </source>
</evidence>
<protein>
    <recommendedName>
        <fullName evidence="15">Phenylalanine--tRNA ligase beta subunit</fullName>
        <ecNumber evidence="15">6.1.1.20</ecNumber>
    </recommendedName>
    <alternativeName>
        <fullName evidence="15">Phenylalanyl-tRNA synthetase beta subunit</fullName>
        <shortName evidence="15">PheRS</shortName>
    </alternativeName>
</protein>
<evidence type="ECO:0000256" key="3">
    <source>
        <dbReference type="ARBA" id="ARBA00011209"/>
    </source>
</evidence>
<dbReference type="CDD" id="cd00769">
    <property type="entry name" value="PheRS_beta_core"/>
    <property type="match status" value="1"/>
</dbReference>
<dbReference type="InterPro" id="IPR005147">
    <property type="entry name" value="tRNA_synthase_B5-dom"/>
</dbReference>
<comment type="subunit">
    <text evidence="3 15">Tetramer of two alpha and two beta subunits.</text>
</comment>
<dbReference type="Gene3D" id="3.50.40.10">
    <property type="entry name" value="Phenylalanyl-trna Synthetase, Chain B, domain 3"/>
    <property type="match status" value="1"/>
</dbReference>
<dbReference type="EC" id="6.1.1.20" evidence="15"/>
<dbReference type="InterPro" id="IPR045864">
    <property type="entry name" value="aa-tRNA-synth_II/BPL/LPL"/>
</dbReference>
<dbReference type="AlphaFoldDB" id="A0A841C847"/>
<keyword evidence="4 15" id="KW-0963">Cytoplasm</keyword>
<evidence type="ECO:0000256" key="12">
    <source>
        <dbReference type="ARBA" id="ARBA00022917"/>
    </source>
</evidence>
<dbReference type="InterPro" id="IPR033714">
    <property type="entry name" value="tRNA_bind_bactPheRS"/>
</dbReference>
<evidence type="ECO:0000256" key="7">
    <source>
        <dbReference type="ARBA" id="ARBA00022723"/>
    </source>
</evidence>
<evidence type="ECO:0000313" key="20">
    <source>
        <dbReference type="EMBL" id="MBB5887410.1"/>
    </source>
</evidence>
<feature type="domain" description="TRNA-binding" evidence="17">
    <location>
        <begin position="40"/>
        <end position="154"/>
    </location>
</feature>
<proteinExistence type="inferred from homology"/>
<evidence type="ECO:0000256" key="8">
    <source>
        <dbReference type="ARBA" id="ARBA00022741"/>
    </source>
</evidence>
<accession>A0A841C847</accession>
<comment type="caution">
    <text evidence="20">The sequence shown here is derived from an EMBL/GenBank/DDBJ whole genome shotgun (WGS) entry which is preliminary data.</text>
</comment>
<dbReference type="EMBL" id="JACHHV010000003">
    <property type="protein sequence ID" value="MBB5887410.1"/>
    <property type="molecule type" value="Genomic_DNA"/>
</dbReference>
<dbReference type="InterPro" id="IPR041616">
    <property type="entry name" value="PheRS_beta_core"/>
</dbReference>
<dbReference type="FunFam" id="2.40.50.140:FF:000045">
    <property type="entry name" value="Phenylalanine--tRNA ligase beta subunit"/>
    <property type="match status" value="1"/>
</dbReference>
<dbReference type="SUPFAM" id="SSF50249">
    <property type="entry name" value="Nucleic acid-binding proteins"/>
    <property type="match status" value="1"/>
</dbReference>
<comment type="subcellular location">
    <subcellularLocation>
        <location evidence="1 15">Cytoplasm</location>
    </subcellularLocation>
</comment>
<name>A0A841C847_9LACT</name>
<keyword evidence="9 15" id="KW-0067">ATP-binding</keyword>
<evidence type="ECO:0000256" key="13">
    <source>
        <dbReference type="ARBA" id="ARBA00023146"/>
    </source>
</evidence>
<feature type="binding site" evidence="15">
    <location>
        <position position="469"/>
    </location>
    <ligand>
        <name>Mg(2+)</name>
        <dbReference type="ChEBI" id="CHEBI:18420"/>
        <note>shared with alpha subunit</note>
    </ligand>
</feature>
<dbReference type="CDD" id="cd02796">
    <property type="entry name" value="tRNA_bind_bactPheRS"/>
    <property type="match status" value="1"/>
</dbReference>
<evidence type="ECO:0000256" key="6">
    <source>
        <dbReference type="ARBA" id="ARBA00022598"/>
    </source>
</evidence>
<dbReference type="SMART" id="SM00896">
    <property type="entry name" value="FDX-ACB"/>
    <property type="match status" value="1"/>
</dbReference>
<feature type="domain" description="B5" evidence="19">
    <location>
        <begin position="407"/>
        <end position="482"/>
    </location>
</feature>
<evidence type="ECO:0000259" key="19">
    <source>
        <dbReference type="PROSITE" id="PS51483"/>
    </source>
</evidence>
<feature type="binding site" evidence="15">
    <location>
        <position position="460"/>
    </location>
    <ligand>
        <name>Mg(2+)</name>
        <dbReference type="ChEBI" id="CHEBI:18420"/>
        <note>shared with alpha subunit</note>
    </ligand>
</feature>
<sequence>MNISYKWLKKLVPDLTARAEDLEEKMSTTGIEVEGVTTPAFGLSKLVVGEIVSFEDISETHLHVCKVNVGEVEPLQIVCGAGNIRVGMKTITALVGARIAENTKIKKGKMRGYESFGMLCALDELGVSDRINPMKHEEGIYEMPIDAIVGDSIFPYLDMDDEIIELSITPNRADALSMLGVAHEVAAIYGLEVKKEIYNLVESDQATVDQISIKVETDNVPTYKIRIIKDVKIAKSPVWLQNRLMNAGIKPINNVVDVTNYVLMYYGQPLHSFDFGKFGSDEILVRQAKNGEKLTTLDHIDRELTSEDIVITSAGLPVGLAGVMGGENTEITDKTVTVALEAALFDPISIRKTSQKYNLRSEASSRFERGINQATVREALDFAAAMITKLAGGEVLKGVVESNNFQPELVKVSISLGRINASLGTELSQAQVKTIFEALGFSLAIEGDKFVCEIPSRRWDIHIEADLIEEVARMYGYDKLPATLPSTQNAGERTPMQKLRLKLRKQLEAAGLNEVIGYSLTTPEKSFEFSGDIDTTYLMMPMSEERQVLRTSMIPGLLDIINYNQNRKNEDVSIYEIGNVFLPSDAEDGRPAEVPDLAIAISGNITEKSWNEKTTPIDFFYAKGIVENILAGYDRVEFEPYSENKGMHPGRTARIKLNDRVLGFVGQVHPALVKKYDIAETYVAVLDVNILIEEVPHQTVFEEIPKVQAVTRDIALIVKEEISHAEIFSAIKSRNVKNLKKIELFDVFSGGKLGAGLKSMAYTLTFQNLDDTMTDEQINNAMNKIMKSLSEKVQAEIR</sequence>
<reference evidence="20 21" key="1">
    <citation type="submission" date="2020-08" db="EMBL/GenBank/DDBJ databases">
        <title>Genomic Encyclopedia of Type Strains, Phase IV (KMG-IV): sequencing the most valuable type-strain genomes for metagenomic binning, comparative biology and taxonomic classification.</title>
        <authorList>
            <person name="Goeker M."/>
        </authorList>
    </citation>
    <scope>NUCLEOTIDE SEQUENCE [LARGE SCALE GENOMIC DNA]</scope>
    <source>
        <strain evidence="20 21">DSM 14925</strain>
    </source>
</reference>
<comment type="similarity">
    <text evidence="2 15">Belongs to the phenylalanyl-tRNA synthetase beta subunit family. Type 1 subfamily.</text>
</comment>
<evidence type="ECO:0000259" key="17">
    <source>
        <dbReference type="PROSITE" id="PS50886"/>
    </source>
</evidence>
<dbReference type="GO" id="GO:0004826">
    <property type="term" value="F:phenylalanine-tRNA ligase activity"/>
    <property type="evidence" value="ECO:0007669"/>
    <property type="project" value="UniProtKB-UniRule"/>
</dbReference>
<dbReference type="InterPro" id="IPR005121">
    <property type="entry name" value="Fdx_antiC-bd"/>
</dbReference>
<evidence type="ECO:0000256" key="16">
    <source>
        <dbReference type="PROSITE-ProRule" id="PRU00209"/>
    </source>
</evidence>
<dbReference type="NCBIfam" id="TIGR00472">
    <property type="entry name" value="pheT_bact"/>
    <property type="match status" value="1"/>
</dbReference>
<feature type="domain" description="FDX-ACB" evidence="18">
    <location>
        <begin position="705"/>
        <end position="798"/>
    </location>
</feature>
<keyword evidence="8 15" id="KW-0547">Nucleotide-binding</keyword>
<feature type="binding site" evidence="15">
    <location>
        <position position="470"/>
    </location>
    <ligand>
        <name>Mg(2+)</name>
        <dbReference type="ChEBI" id="CHEBI:18420"/>
        <note>shared with alpha subunit</note>
    </ligand>
</feature>
<keyword evidence="7 15" id="KW-0479">Metal-binding</keyword>
<dbReference type="InterPro" id="IPR012340">
    <property type="entry name" value="NA-bd_OB-fold"/>
</dbReference>
<dbReference type="Gene3D" id="2.40.50.140">
    <property type="entry name" value="Nucleic acid-binding proteins"/>
    <property type="match status" value="1"/>
</dbReference>
<dbReference type="InterPro" id="IPR036690">
    <property type="entry name" value="Fdx_antiC-bd_sf"/>
</dbReference>
<dbReference type="Proteomes" id="UP000562464">
    <property type="component" value="Unassembled WGS sequence"/>
</dbReference>
<dbReference type="SMART" id="SM00873">
    <property type="entry name" value="B3_4"/>
    <property type="match status" value="1"/>
</dbReference>
<organism evidence="20 21">
    <name type="scientific">Lactovum miscens</name>
    <dbReference type="NCBI Taxonomy" id="190387"/>
    <lineage>
        <taxon>Bacteria</taxon>
        <taxon>Bacillati</taxon>
        <taxon>Bacillota</taxon>
        <taxon>Bacilli</taxon>
        <taxon>Lactobacillales</taxon>
        <taxon>Streptococcaceae</taxon>
        <taxon>Lactovum</taxon>
    </lineage>
</organism>
<comment type="cofactor">
    <cofactor evidence="15">
        <name>Mg(2+)</name>
        <dbReference type="ChEBI" id="CHEBI:18420"/>
    </cofactor>
    <text evidence="15">Binds 2 magnesium ions per tetramer.</text>
</comment>
<dbReference type="PANTHER" id="PTHR10947:SF0">
    <property type="entry name" value="PHENYLALANINE--TRNA LIGASE BETA SUBUNIT"/>
    <property type="match status" value="1"/>
</dbReference>
<keyword evidence="12 15" id="KW-0648">Protein biosynthesis</keyword>
<keyword evidence="10 15" id="KW-0460">Magnesium</keyword>
<dbReference type="PROSITE" id="PS50886">
    <property type="entry name" value="TRBD"/>
    <property type="match status" value="1"/>
</dbReference>
<dbReference type="GO" id="GO:0016740">
    <property type="term" value="F:transferase activity"/>
    <property type="evidence" value="ECO:0007669"/>
    <property type="project" value="UniProtKB-ARBA"/>
</dbReference>
<dbReference type="Gene3D" id="3.30.70.380">
    <property type="entry name" value="Ferrodoxin-fold anticodon-binding domain"/>
    <property type="match status" value="1"/>
</dbReference>
<dbReference type="HAMAP" id="MF_00283">
    <property type="entry name" value="Phe_tRNA_synth_beta1"/>
    <property type="match status" value="1"/>
</dbReference>
<dbReference type="Pfam" id="PF03147">
    <property type="entry name" value="FDX-ACB"/>
    <property type="match status" value="1"/>
</dbReference>
<dbReference type="InterPro" id="IPR009061">
    <property type="entry name" value="DNA-bd_dom_put_sf"/>
</dbReference>
<evidence type="ECO:0000256" key="15">
    <source>
        <dbReference type="HAMAP-Rule" id="MF_00283"/>
    </source>
</evidence>
<dbReference type="InterPro" id="IPR045060">
    <property type="entry name" value="Phe-tRNA-ligase_IIc_bsu"/>
</dbReference>
<dbReference type="InterPro" id="IPR002547">
    <property type="entry name" value="tRNA-bd_dom"/>
</dbReference>
<dbReference type="Gene3D" id="3.30.56.10">
    <property type="match status" value="2"/>
</dbReference>
<dbReference type="NCBIfam" id="NF045760">
    <property type="entry name" value="YtpR"/>
    <property type="match status" value="1"/>
</dbReference>
<evidence type="ECO:0000256" key="11">
    <source>
        <dbReference type="ARBA" id="ARBA00022884"/>
    </source>
</evidence>
<dbReference type="Pfam" id="PF01588">
    <property type="entry name" value="tRNA_bind"/>
    <property type="match status" value="1"/>
</dbReference>
<dbReference type="FunFam" id="3.30.56.10:FF:000002">
    <property type="entry name" value="Phenylalanine--tRNA ligase beta subunit"/>
    <property type="match status" value="1"/>
</dbReference>
<evidence type="ECO:0000256" key="5">
    <source>
        <dbReference type="ARBA" id="ARBA00022555"/>
    </source>
</evidence>
<evidence type="ECO:0000256" key="10">
    <source>
        <dbReference type="ARBA" id="ARBA00022842"/>
    </source>
</evidence>
<evidence type="ECO:0000259" key="18">
    <source>
        <dbReference type="PROSITE" id="PS51447"/>
    </source>
</evidence>
<keyword evidence="21" id="KW-1185">Reference proteome</keyword>
<dbReference type="GO" id="GO:0000287">
    <property type="term" value="F:magnesium ion binding"/>
    <property type="evidence" value="ECO:0007669"/>
    <property type="project" value="UniProtKB-UniRule"/>
</dbReference>
<evidence type="ECO:0000313" key="21">
    <source>
        <dbReference type="Proteomes" id="UP000562464"/>
    </source>
</evidence>
<dbReference type="GO" id="GO:0006432">
    <property type="term" value="P:phenylalanyl-tRNA aminoacylation"/>
    <property type="evidence" value="ECO:0007669"/>
    <property type="project" value="UniProtKB-UniRule"/>
</dbReference>
<evidence type="ECO:0000256" key="4">
    <source>
        <dbReference type="ARBA" id="ARBA00022490"/>
    </source>
</evidence>
<dbReference type="SUPFAM" id="SSF56037">
    <property type="entry name" value="PheT/TilS domain"/>
    <property type="match status" value="1"/>
</dbReference>
<dbReference type="Pfam" id="PF17759">
    <property type="entry name" value="tRNA_synthFbeta"/>
    <property type="match status" value="1"/>
</dbReference>
<dbReference type="InterPro" id="IPR020825">
    <property type="entry name" value="Phe-tRNA_synthase-like_B3/B4"/>
</dbReference>
<dbReference type="GO" id="GO:0140096">
    <property type="term" value="F:catalytic activity, acting on a protein"/>
    <property type="evidence" value="ECO:0007669"/>
    <property type="project" value="UniProtKB-ARBA"/>
</dbReference>
<comment type="catalytic activity">
    <reaction evidence="14 15">
        <text>tRNA(Phe) + L-phenylalanine + ATP = L-phenylalanyl-tRNA(Phe) + AMP + diphosphate + H(+)</text>
        <dbReference type="Rhea" id="RHEA:19413"/>
        <dbReference type="Rhea" id="RHEA-COMP:9668"/>
        <dbReference type="Rhea" id="RHEA-COMP:9699"/>
        <dbReference type="ChEBI" id="CHEBI:15378"/>
        <dbReference type="ChEBI" id="CHEBI:30616"/>
        <dbReference type="ChEBI" id="CHEBI:33019"/>
        <dbReference type="ChEBI" id="CHEBI:58095"/>
        <dbReference type="ChEBI" id="CHEBI:78442"/>
        <dbReference type="ChEBI" id="CHEBI:78531"/>
        <dbReference type="ChEBI" id="CHEBI:456215"/>
        <dbReference type="EC" id="6.1.1.20"/>
    </reaction>
</comment>
<dbReference type="InterPro" id="IPR004532">
    <property type="entry name" value="Phe-tRNA-ligase_IIc_bsu_bact"/>
</dbReference>
<dbReference type="PANTHER" id="PTHR10947">
    <property type="entry name" value="PHENYLALANYL-TRNA SYNTHETASE BETA CHAIN AND LEUCINE-RICH REPEAT-CONTAINING PROTEIN 47"/>
    <property type="match status" value="1"/>
</dbReference>
<dbReference type="SUPFAM" id="SSF54991">
    <property type="entry name" value="Anticodon-binding domain of PheRS"/>
    <property type="match status" value="1"/>
</dbReference>
<dbReference type="PROSITE" id="PS51447">
    <property type="entry name" value="FDX_ACB"/>
    <property type="match status" value="1"/>
</dbReference>
<dbReference type="GO" id="GO:0000049">
    <property type="term" value="F:tRNA binding"/>
    <property type="evidence" value="ECO:0007669"/>
    <property type="project" value="UniProtKB-UniRule"/>
</dbReference>
<dbReference type="FunFam" id="3.30.930.10:FF:000022">
    <property type="entry name" value="Phenylalanine--tRNA ligase beta subunit"/>
    <property type="match status" value="1"/>
</dbReference>
<feature type="binding site" evidence="15">
    <location>
        <position position="466"/>
    </location>
    <ligand>
        <name>Mg(2+)</name>
        <dbReference type="ChEBI" id="CHEBI:18420"/>
        <note>shared with alpha subunit</note>
    </ligand>
</feature>
<dbReference type="SUPFAM" id="SSF55681">
    <property type="entry name" value="Class II aaRS and biotin synthetases"/>
    <property type="match status" value="1"/>
</dbReference>
<dbReference type="FunFam" id="3.30.70.380:FF:000001">
    <property type="entry name" value="Phenylalanine--tRNA ligase beta subunit"/>
    <property type="match status" value="1"/>
</dbReference>
<dbReference type="SMART" id="SM00874">
    <property type="entry name" value="B5"/>
    <property type="match status" value="1"/>
</dbReference>
<dbReference type="GO" id="GO:0005524">
    <property type="term" value="F:ATP binding"/>
    <property type="evidence" value="ECO:0007669"/>
    <property type="project" value="UniProtKB-UniRule"/>
</dbReference>
<evidence type="ECO:0000256" key="1">
    <source>
        <dbReference type="ARBA" id="ARBA00004496"/>
    </source>
</evidence>
<dbReference type="FunFam" id="3.50.40.10:FF:000001">
    <property type="entry name" value="Phenylalanine--tRNA ligase beta subunit"/>
    <property type="match status" value="1"/>
</dbReference>
<keyword evidence="6 15" id="KW-0436">Ligase</keyword>
<keyword evidence="11 16" id="KW-0694">RNA-binding</keyword>
<dbReference type="RefSeq" id="WP_183538571.1">
    <property type="nucleotide sequence ID" value="NZ_JACHHV010000003.1"/>
</dbReference>
<keyword evidence="13 15" id="KW-0030">Aminoacyl-tRNA synthetase</keyword>
<dbReference type="PROSITE" id="PS51483">
    <property type="entry name" value="B5"/>
    <property type="match status" value="1"/>
</dbReference>
<dbReference type="GO" id="GO:0009328">
    <property type="term" value="C:phenylalanine-tRNA ligase complex"/>
    <property type="evidence" value="ECO:0007669"/>
    <property type="project" value="TreeGrafter"/>
</dbReference>
<keyword evidence="5 16" id="KW-0820">tRNA-binding</keyword>
<dbReference type="Gene3D" id="3.30.930.10">
    <property type="entry name" value="Bira Bifunctional Protein, Domain 2"/>
    <property type="match status" value="1"/>
</dbReference>
<dbReference type="SUPFAM" id="SSF46955">
    <property type="entry name" value="Putative DNA-binding domain"/>
    <property type="match status" value="1"/>
</dbReference>